<dbReference type="CDD" id="cd07344">
    <property type="entry name" value="M48_yhfN_like"/>
    <property type="match status" value="1"/>
</dbReference>
<reference evidence="2" key="2">
    <citation type="submission" date="2024-06" db="EMBL/GenBank/DDBJ databases">
        <authorList>
            <person name="Petrova K.O."/>
            <person name="Toshchakov S.V."/>
            <person name="Boltjanskaja Y.V."/>
            <person name="Kevbrin V.V."/>
        </authorList>
    </citation>
    <scope>NUCLEOTIDE SEQUENCE</scope>
    <source>
        <strain evidence="2">Z-710</strain>
    </source>
</reference>
<gene>
    <name evidence="2" type="ORF">PRVXH_000299</name>
</gene>
<dbReference type="AlphaFoldDB" id="A0AAU8HUE4"/>
<organism evidence="2">
    <name type="scientific">Proteinivorax hydrogeniformans</name>
    <dbReference type="NCBI Taxonomy" id="1826727"/>
    <lineage>
        <taxon>Bacteria</taxon>
        <taxon>Bacillati</taxon>
        <taxon>Bacillota</taxon>
        <taxon>Clostridia</taxon>
        <taxon>Eubacteriales</taxon>
        <taxon>Proteinivoracaceae</taxon>
        <taxon>Proteinivorax</taxon>
    </lineage>
</organism>
<dbReference type="EC" id="3.4.-.-" evidence="2"/>
<dbReference type="GO" id="GO:0008237">
    <property type="term" value="F:metallopeptidase activity"/>
    <property type="evidence" value="ECO:0007669"/>
    <property type="project" value="UniProtKB-KW"/>
</dbReference>
<feature type="domain" description="YgjP-like metallopeptidase" evidence="1">
    <location>
        <begin position="23"/>
        <end position="235"/>
    </location>
</feature>
<keyword evidence="2" id="KW-0645">Protease</keyword>
<dbReference type="RefSeq" id="WP_353893553.1">
    <property type="nucleotide sequence ID" value="NZ_CP159485.1"/>
</dbReference>
<keyword evidence="2" id="KW-0482">Metalloprotease</keyword>
<name>A0AAU8HUE4_9FIRM</name>
<keyword evidence="2" id="KW-0378">Hydrolase</keyword>
<dbReference type="PANTHER" id="PTHR30399:SF1">
    <property type="entry name" value="UTP PYROPHOSPHATASE"/>
    <property type="match status" value="1"/>
</dbReference>
<dbReference type="InterPro" id="IPR002725">
    <property type="entry name" value="YgjP-like_metallopeptidase"/>
</dbReference>
<dbReference type="EMBL" id="CP159485">
    <property type="protein sequence ID" value="XCI29003.1"/>
    <property type="molecule type" value="Genomic_DNA"/>
</dbReference>
<dbReference type="InterPro" id="IPR053136">
    <property type="entry name" value="UTP_pyrophosphatase-like"/>
</dbReference>
<proteinExistence type="predicted"/>
<protein>
    <submittedName>
        <fullName evidence="2">SprT family zinc-dependent metalloprotease</fullName>
        <ecNumber evidence="2">3.4.-.-</ecNumber>
    </submittedName>
</protein>
<evidence type="ECO:0000259" key="1">
    <source>
        <dbReference type="Pfam" id="PF01863"/>
    </source>
</evidence>
<dbReference type="Pfam" id="PF01863">
    <property type="entry name" value="YgjP-like"/>
    <property type="match status" value="1"/>
</dbReference>
<sequence length="241" mass="28827">MEKHQVKYGEETIEFQLQRKDVKNVNLNIKPDTTVQVSANHKVPDDFIYNFVKGKGSWIKKQQKKFEKVAPEPQSKREYVSGESFKYLGKQYRLKVEQTDEIEQVKYLRGFIHLYVKDKTNHNKKAKLIQNWYRTKAKQTFQKILDKMYPKVGKYGIQKPNLETRQMKARWGSALIETNTILINKDLIKAPKHCIDYVILHELLHFKNNNHNQDFYQTLNTLMPDWEERKKILDEEVVREL</sequence>
<reference evidence="2" key="1">
    <citation type="journal article" date="2018" name="Antonie Van Leeuwenhoek">
        <title>Proteinivorax hydrogeniformans sp. nov., an anaerobic, haloalkaliphilic bacterium fermenting proteinaceous compounds with high hydrogen production.</title>
        <authorList>
            <person name="Boltyanskaya Y."/>
            <person name="Detkova E."/>
            <person name="Pimenov N."/>
            <person name="Kevbrin V."/>
        </authorList>
    </citation>
    <scope>NUCLEOTIDE SEQUENCE</scope>
    <source>
        <strain evidence="2">Z-710</strain>
    </source>
</reference>
<evidence type="ECO:0000313" key="2">
    <source>
        <dbReference type="EMBL" id="XCI29003.1"/>
    </source>
</evidence>
<accession>A0AAU8HUE4</accession>
<dbReference type="Gene3D" id="3.30.2010.10">
    <property type="entry name" value="Metalloproteases ('zincins'), catalytic domain"/>
    <property type="match status" value="1"/>
</dbReference>
<dbReference type="PANTHER" id="PTHR30399">
    <property type="entry name" value="UNCHARACTERIZED PROTEIN YGJP"/>
    <property type="match status" value="1"/>
</dbReference>